<name>A0A1Z5JJP4_FISSO</name>
<sequence length="101" mass="11029">MVYGATESSLDDATVAVPCLDSMRWSRIDGTTLQSGVVQPSVTRIDVAINCEFRSFGDFLVHVVNFYEDAETCFGYFLSNPRKIAASVFCTGDKTCALVLS</sequence>
<evidence type="ECO:0000313" key="2">
    <source>
        <dbReference type="Proteomes" id="UP000198406"/>
    </source>
</evidence>
<organism evidence="1 2">
    <name type="scientific">Fistulifera solaris</name>
    <name type="common">Oleaginous diatom</name>
    <dbReference type="NCBI Taxonomy" id="1519565"/>
    <lineage>
        <taxon>Eukaryota</taxon>
        <taxon>Sar</taxon>
        <taxon>Stramenopiles</taxon>
        <taxon>Ochrophyta</taxon>
        <taxon>Bacillariophyta</taxon>
        <taxon>Bacillariophyceae</taxon>
        <taxon>Bacillariophycidae</taxon>
        <taxon>Naviculales</taxon>
        <taxon>Naviculaceae</taxon>
        <taxon>Fistulifera</taxon>
    </lineage>
</organism>
<accession>A0A1Z5JJP4</accession>
<keyword evidence="2" id="KW-1185">Reference proteome</keyword>
<gene>
    <name evidence="1" type="ORF">FisN_5Lu018</name>
</gene>
<reference evidence="1 2" key="1">
    <citation type="journal article" date="2015" name="Plant Cell">
        <title>Oil accumulation by the oleaginous diatom Fistulifera solaris as revealed by the genome and transcriptome.</title>
        <authorList>
            <person name="Tanaka T."/>
            <person name="Maeda Y."/>
            <person name="Veluchamy A."/>
            <person name="Tanaka M."/>
            <person name="Abida H."/>
            <person name="Marechal E."/>
            <person name="Bowler C."/>
            <person name="Muto M."/>
            <person name="Sunaga Y."/>
            <person name="Tanaka M."/>
            <person name="Yoshino T."/>
            <person name="Taniguchi T."/>
            <person name="Fukuda Y."/>
            <person name="Nemoto M."/>
            <person name="Matsumoto M."/>
            <person name="Wong P.S."/>
            <person name="Aburatani S."/>
            <person name="Fujibuchi W."/>
        </authorList>
    </citation>
    <scope>NUCLEOTIDE SEQUENCE [LARGE SCALE GENOMIC DNA]</scope>
    <source>
        <strain evidence="1 2">JPCC DA0580</strain>
    </source>
</reference>
<dbReference type="InParanoid" id="A0A1Z5JJP4"/>
<protein>
    <submittedName>
        <fullName evidence="1">Uncharacterized protein</fullName>
    </submittedName>
</protein>
<dbReference type="Proteomes" id="UP000198406">
    <property type="component" value="Unassembled WGS sequence"/>
</dbReference>
<evidence type="ECO:0000313" key="1">
    <source>
        <dbReference type="EMBL" id="GAX14062.1"/>
    </source>
</evidence>
<dbReference type="EMBL" id="BDSP01000074">
    <property type="protein sequence ID" value="GAX14062.1"/>
    <property type="molecule type" value="Genomic_DNA"/>
</dbReference>
<proteinExistence type="predicted"/>
<dbReference type="AlphaFoldDB" id="A0A1Z5JJP4"/>
<comment type="caution">
    <text evidence="1">The sequence shown here is derived from an EMBL/GenBank/DDBJ whole genome shotgun (WGS) entry which is preliminary data.</text>
</comment>